<dbReference type="Gene3D" id="1.10.150.20">
    <property type="entry name" value="5' to 3' exonuclease, C-terminal subdomain"/>
    <property type="match status" value="1"/>
</dbReference>
<protein>
    <recommendedName>
        <fullName evidence="2">ERCC4 domain-containing protein</fullName>
    </recommendedName>
</protein>
<dbReference type="GO" id="GO:0048476">
    <property type="term" value="C:Holliday junction resolvase complex"/>
    <property type="evidence" value="ECO:0007669"/>
    <property type="project" value="TreeGrafter"/>
</dbReference>
<proteinExistence type="predicted"/>
<dbReference type="InterPro" id="IPR011335">
    <property type="entry name" value="Restrct_endonuc-II-like"/>
</dbReference>
<dbReference type="SUPFAM" id="SSF52980">
    <property type="entry name" value="Restriction endonuclease-like"/>
    <property type="match status" value="1"/>
</dbReference>
<evidence type="ECO:0000259" key="2">
    <source>
        <dbReference type="SMART" id="SM00891"/>
    </source>
</evidence>
<dbReference type="Proteomes" id="UP000885664">
    <property type="component" value="Unassembled WGS sequence"/>
</dbReference>
<dbReference type="SMART" id="SM00891">
    <property type="entry name" value="ERCC4"/>
    <property type="match status" value="1"/>
</dbReference>
<dbReference type="Pfam" id="PF02732">
    <property type="entry name" value="ERCC4"/>
    <property type="match status" value="1"/>
</dbReference>
<keyword evidence="1" id="KW-0378">Hydrolase</keyword>
<dbReference type="Gene3D" id="3.40.50.10130">
    <property type="match status" value="1"/>
</dbReference>
<dbReference type="PANTHER" id="PTHR13451">
    <property type="entry name" value="CLASS II CROSSOVER JUNCTION ENDONUCLEASE MUS81"/>
    <property type="match status" value="1"/>
</dbReference>
<accession>A0A7C2YKW7</accession>
<gene>
    <name evidence="3" type="ORF">ENO36_00550</name>
</gene>
<dbReference type="GO" id="GO:0006308">
    <property type="term" value="P:DNA catabolic process"/>
    <property type="evidence" value="ECO:0007669"/>
    <property type="project" value="InterPro"/>
</dbReference>
<dbReference type="EMBL" id="DSFE01000014">
    <property type="protein sequence ID" value="HEU97332.1"/>
    <property type="molecule type" value="Genomic_DNA"/>
</dbReference>
<dbReference type="PANTHER" id="PTHR13451:SF0">
    <property type="entry name" value="CROSSOVER JUNCTION ENDONUCLEASE MUS81"/>
    <property type="match status" value="1"/>
</dbReference>
<dbReference type="SUPFAM" id="SSF47781">
    <property type="entry name" value="RuvA domain 2-like"/>
    <property type="match status" value="1"/>
</dbReference>
<dbReference type="GO" id="GO:0048257">
    <property type="term" value="F:3'-flap endonuclease activity"/>
    <property type="evidence" value="ECO:0007669"/>
    <property type="project" value="TreeGrafter"/>
</dbReference>
<feature type="domain" description="ERCC4" evidence="2">
    <location>
        <begin position="26"/>
        <end position="117"/>
    </location>
</feature>
<organism evidence="3">
    <name type="scientific">Fervidicoccus fontis</name>
    <dbReference type="NCBI Taxonomy" id="683846"/>
    <lineage>
        <taxon>Archaea</taxon>
        <taxon>Thermoproteota</taxon>
        <taxon>Thermoprotei</taxon>
        <taxon>Fervidicoccales</taxon>
        <taxon>Fervidicoccaceae</taxon>
        <taxon>Fervidicoccus</taxon>
    </lineage>
</organism>
<sequence length="258" mass="29395">MLGYWNYVKKGDFILIGGNSMLFPADVVVDSNEEYHSERVIKELKRLGMRVAVSKLEAGDYFIPLGSEPRGFLIERKRVDDFINSILDSRLWTQAESLSKISKESNMDVVFLIEGDLWDAMENREIPQLAVIRAIDEIVLTFKIPIIYTKDPEMTASWMVSKIKSLRKKVGGGKFLPYVKKKAPSDSERILNSLAVLSGYETARKLLRTYGSLKEVFSLSIEQLKSIEGIGEARAKRLFRLFNLKYEEKEIGAGEKND</sequence>
<dbReference type="InterPro" id="IPR033309">
    <property type="entry name" value="Mus81"/>
</dbReference>
<evidence type="ECO:0000256" key="1">
    <source>
        <dbReference type="ARBA" id="ARBA00022801"/>
    </source>
</evidence>
<dbReference type="GO" id="GO:0008821">
    <property type="term" value="F:crossover junction DNA endonuclease activity"/>
    <property type="evidence" value="ECO:0007669"/>
    <property type="project" value="InterPro"/>
</dbReference>
<dbReference type="AlphaFoldDB" id="A0A7C2YKW7"/>
<dbReference type="InterPro" id="IPR010994">
    <property type="entry name" value="RuvA_2-like"/>
</dbReference>
<name>A0A7C2YKW7_9CREN</name>
<dbReference type="GO" id="GO:0000727">
    <property type="term" value="P:double-strand break repair via break-induced replication"/>
    <property type="evidence" value="ECO:0007669"/>
    <property type="project" value="TreeGrafter"/>
</dbReference>
<reference evidence="3" key="1">
    <citation type="journal article" date="2020" name="mSystems">
        <title>Genome- and Community-Level Interaction Insights into Carbon Utilization and Element Cycling Functions of Hydrothermarchaeota in Hydrothermal Sediment.</title>
        <authorList>
            <person name="Zhou Z."/>
            <person name="Liu Y."/>
            <person name="Xu W."/>
            <person name="Pan J."/>
            <person name="Luo Z.H."/>
            <person name="Li M."/>
        </authorList>
    </citation>
    <scope>NUCLEOTIDE SEQUENCE [LARGE SCALE GENOMIC DNA]</scope>
    <source>
        <strain evidence="3">SpSt-1259</strain>
    </source>
</reference>
<evidence type="ECO:0000313" key="3">
    <source>
        <dbReference type="EMBL" id="HEU97332.1"/>
    </source>
</evidence>
<dbReference type="Pfam" id="PF14520">
    <property type="entry name" value="HHH_5"/>
    <property type="match status" value="1"/>
</dbReference>
<comment type="caution">
    <text evidence="3">The sequence shown here is derived from an EMBL/GenBank/DDBJ whole genome shotgun (WGS) entry which is preliminary data.</text>
</comment>
<dbReference type="InterPro" id="IPR006166">
    <property type="entry name" value="ERCC4_domain"/>
</dbReference>
<dbReference type="GO" id="GO:0003677">
    <property type="term" value="F:DNA binding"/>
    <property type="evidence" value="ECO:0007669"/>
    <property type="project" value="InterPro"/>
</dbReference>